<evidence type="ECO:0000313" key="5">
    <source>
        <dbReference type="Proteomes" id="UP000015354"/>
    </source>
</evidence>
<keyword evidence="2 3" id="KW-0143">Chaperone</keyword>
<evidence type="ECO:0000256" key="2">
    <source>
        <dbReference type="ARBA" id="ARBA00023186"/>
    </source>
</evidence>
<dbReference type="GO" id="GO:0007021">
    <property type="term" value="P:tubulin complex assembly"/>
    <property type="evidence" value="ECO:0007669"/>
    <property type="project" value="UniProtKB-UniRule"/>
</dbReference>
<comment type="subunit">
    <text evidence="3">Supercomplex made of cofactors A to E. Cofactors A and D function by capturing and stabilizing tubulin in a quasi-native conformation. Cofactor E binds to the cofactor D-tubulin complex; interaction with cofactor C then causes the release of tubulin polypeptides that are committed to the native state.</text>
</comment>
<dbReference type="GO" id="GO:0005874">
    <property type="term" value="C:microtubule"/>
    <property type="evidence" value="ECO:0007669"/>
    <property type="project" value="UniProtKB-KW"/>
</dbReference>
<accession>S9W6H1</accession>
<dbReference type="Gene3D" id="1.20.58.90">
    <property type="match status" value="1"/>
</dbReference>
<dbReference type="GO" id="GO:0048487">
    <property type="term" value="F:beta-tubulin binding"/>
    <property type="evidence" value="ECO:0007669"/>
    <property type="project" value="InterPro"/>
</dbReference>
<dbReference type="Pfam" id="PF02970">
    <property type="entry name" value="TBCA"/>
    <property type="match status" value="1"/>
</dbReference>
<dbReference type="Proteomes" id="UP000015354">
    <property type="component" value="Unassembled WGS sequence"/>
</dbReference>
<organism evidence="4 5">
    <name type="scientific">Strigomonas culicis</name>
    <dbReference type="NCBI Taxonomy" id="28005"/>
    <lineage>
        <taxon>Eukaryota</taxon>
        <taxon>Discoba</taxon>
        <taxon>Euglenozoa</taxon>
        <taxon>Kinetoplastea</taxon>
        <taxon>Metakinetoplastina</taxon>
        <taxon>Trypanosomatida</taxon>
        <taxon>Trypanosomatidae</taxon>
        <taxon>Strigomonadinae</taxon>
        <taxon>Strigomonas</taxon>
    </lineage>
</organism>
<sequence>MSDKPRFANKTKQAEVPNVKTLNIKINSLARTIKDLQYAKKEVETESKRLETFKTENQDRVSQQENVLKEAEMMVPHSENRIRSGIKDLSDYLEKERANIADEELIENEEKTLKNAEEALNV</sequence>
<dbReference type="GO" id="GO:0007023">
    <property type="term" value="P:post-chaperonin tubulin folding pathway"/>
    <property type="evidence" value="ECO:0007669"/>
    <property type="project" value="UniProtKB-UniRule"/>
</dbReference>
<protein>
    <recommendedName>
        <fullName evidence="3">Tubulin-specific chaperone A</fullName>
    </recommendedName>
</protein>
<dbReference type="InterPro" id="IPR004226">
    <property type="entry name" value="TBCA"/>
</dbReference>
<dbReference type="GO" id="GO:0005829">
    <property type="term" value="C:cytosol"/>
    <property type="evidence" value="ECO:0007669"/>
    <property type="project" value="TreeGrafter"/>
</dbReference>
<evidence type="ECO:0000256" key="1">
    <source>
        <dbReference type="ARBA" id="ARBA00006806"/>
    </source>
</evidence>
<dbReference type="SUPFAM" id="SSF46988">
    <property type="entry name" value="Tubulin chaperone cofactor A"/>
    <property type="match status" value="1"/>
</dbReference>
<name>S9W6H1_9TRYP</name>
<proteinExistence type="inferred from homology"/>
<evidence type="ECO:0000313" key="4">
    <source>
        <dbReference type="EMBL" id="EPY31555.1"/>
    </source>
</evidence>
<dbReference type="AlphaFoldDB" id="S9W6H1"/>
<reference evidence="4 5" key="1">
    <citation type="journal article" date="2013" name="PLoS ONE">
        <title>Predicting the Proteins of Angomonas deanei, Strigomonas culicis and Their Respective Endosymbionts Reveals New Aspects of the Trypanosomatidae Family.</title>
        <authorList>
            <person name="Motta M.C."/>
            <person name="Martins A.C."/>
            <person name="de Souza S.S."/>
            <person name="Catta-Preta C.M."/>
            <person name="Silva R."/>
            <person name="Klein C.C."/>
            <person name="de Almeida L.G."/>
            <person name="de Lima Cunha O."/>
            <person name="Ciapina L.P."/>
            <person name="Brocchi M."/>
            <person name="Colabardini A.C."/>
            <person name="de Araujo Lima B."/>
            <person name="Machado C.R."/>
            <person name="de Almeida Soares C.M."/>
            <person name="Probst C.M."/>
            <person name="de Menezes C.B."/>
            <person name="Thompson C.E."/>
            <person name="Bartholomeu D.C."/>
            <person name="Gradia D.F."/>
            <person name="Pavoni D.P."/>
            <person name="Grisard E.C."/>
            <person name="Fantinatti-Garboggini F."/>
            <person name="Marchini F.K."/>
            <person name="Rodrigues-Luiz G.F."/>
            <person name="Wagner G."/>
            <person name="Goldman G.H."/>
            <person name="Fietto J.L."/>
            <person name="Elias M.C."/>
            <person name="Goldman M.H."/>
            <person name="Sagot M.F."/>
            <person name="Pereira M."/>
            <person name="Stoco P.H."/>
            <person name="de Mendonca-Neto R.P."/>
            <person name="Teixeira S.M."/>
            <person name="Maciel T.E."/>
            <person name="de Oliveira Mendes T.A."/>
            <person name="Urmenyi T.P."/>
            <person name="de Souza W."/>
            <person name="Schenkman S."/>
            <person name="de Vasconcelos A.T."/>
        </authorList>
    </citation>
    <scope>NUCLEOTIDE SEQUENCE [LARGE SCALE GENOMIC DNA]</scope>
</reference>
<comment type="caution">
    <text evidence="4">The sequence shown here is derived from an EMBL/GenBank/DDBJ whole genome shotgun (WGS) entry which is preliminary data.</text>
</comment>
<dbReference type="PANTHER" id="PTHR21500">
    <property type="entry name" value="TUBULIN-SPECIFIC CHAPERONE A"/>
    <property type="match status" value="1"/>
</dbReference>
<dbReference type="EMBL" id="ATMH01003397">
    <property type="protein sequence ID" value="EPY31555.1"/>
    <property type="molecule type" value="Genomic_DNA"/>
</dbReference>
<keyword evidence="3" id="KW-0493">Microtubule</keyword>
<keyword evidence="3" id="KW-0206">Cytoskeleton</keyword>
<keyword evidence="3" id="KW-0963">Cytoplasm</keyword>
<keyword evidence="5" id="KW-1185">Reference proteome</keyword>
<gene>
    <name evidence="4" type="ORF">STCU_03397</name>
</gene>
<evidence type="ECO:0000256" key="3">
    <source>
        <dbReference type="RuleBase" id="RU364030"/>
    </source>
</evidence>
<dbReference type="OrthoDB" id="296187at2759"/>
<comment type="subcellular location">
    <subcellularLocation>
        <location evidence="3">Cytoplasm</location>
        <location evidence="3">Cytoskeleton</location>
    </subcellularLocation>
</comment>
<comment type="similarity">
    <text evidence="1 3">Belongs to the TBCA family.</text>
</comment>
<dbReference type="PANTHER" id="PTHR21500:SF0">
    <property type="entry name" value="TUBULIN-SPECIFIC CHAPERONE A"/>
    <property type="match status" value="1"/>
</dbReference>
<dbReference type="InterPro" id="IPR036126">
    <property type="entry name" value="TBCA_sf"/>
</dbReference>